<keyword evidence="3" id="KW-1185">Reference proteome</keyword>
<comment type="caution">
    <text evidence="2">The sequence shown here is derived from an EMBL/GenBank/DDBJ whole genome shotgun (WGS) entry which is preliminary data.</text>
</comment>
<dbReference type="Proteomes" id="UP001501710">
    <property type="component" value="Unassembled WGS sequence"/>
</dbReference>
<proteinExistence type="predicted"/>
<evidence type="ECO:0000313" key="3">
    <source>
        <dbReference type="Proteomes" id="UP001501710"/>
    </source>
</evidence>
<evidence type="ECO:0000259" key="1">
    <source>
        <dbReference type="Pfam" id="PF03476"/>
    </source>
</evidence>
<dbReference type="InterPro" id="IPR005303">
    <property type="entry name" value="MOCOS_middle"/>
</dbReference>
<feature type="domain" description="Molybdenum cofactor sulfurase middle" evidence="1">
    <location>
        <begin position="1"/>
        <end position="87"/>
    </location>
</feature>
<dbReference type="SUPFAM" id="SSF141673">
    <property type="entry name" value="MOSC N-terminal domain-like"/>
    <property type="match status" value="1"/>
</dbReference>
<sequence>MAVITELYTYPVKGCVGVPLTEAVLGEAGLAYDRAFMVIGEDGVFRSQRRDPRLAVVQPEVSADGARLSLCAPGADVLNVDVDLGAARSGVWCDVLRGASGEARGGG</sequence>
<dbReference type="EMBL" id="BAABAS010000004">
    <property type="protein sequence ID" value="GAA4226268.1"/>
    <property type="molecule type" value="Genomic_DNA"/>
</dbReference>
<evidence type="ECO:0000313" key="2">
    <source>
        <dbReference type="EMBL" id="GAA4226268.1"/>
    </source>
</evidence>
<reference evidence="3" key="1">
    <citation type="journal article" date="2019" name="Int. J. Syst. Evol. Microbiol.">
        <title>The Global Catalogue of Microorganisms (GCM) 10K type strain sequencing project: providing services to taxonomists for standard genome sequencing and annotation.</title>
        <authorList>
            <consortium name="The Broad Institute Genomics Platform"/>
            <consortium name="The Broad Institute Genome Sequencing Center for Infectious Disease"/>
            <person name="Wu L."/>
            <person name="Ma J."/>
        </authorList>
    </citation>
    <scope>NUCLEOTIDE SEQUENCE [LARGE SCALE GENOMIC DNA]</scope>
    <source>
        <strain evidence="3">JCM 17440</strain>
    </source>
</reference>
<gene>
    <name evidence="2" type="ORF">GCM10022254_10760</name>
</gene>
<accession>A0ABP8BU19</accession>
<name>A0ABP8BU19_9ACTN</name>
<organism evidence="2 3">
    <name type="scientific">Actinomadura meridiana</name>
    <dbReference type="NCBI Taxonomy" id="559626"/>
    <lineage>
        <taxon>Bacteria</taxon>
        <taxon>Bacillati</taxon>
        <taxon>Actinomycetota</taxon>
        <taxon>Actinomycetes</taxon>
        <taxon>Streptosporangiales</taxon>
        <taxon>Thermomonosporaceae</taxon>
        <taxon>Actinomadura</taxon>
    </lineage>
</organism>
<dbReference type="Pfam" id="PF03476">
    <property type="entry name" value="MOSC_N"/>
    <property type="match status" value="1"/>
</dbReference>
<dbReference type="RefSeq" id="WP_344890678.1">
    <property type="nucleotide sequence ID" value="NZ_BAABAS010000004.1"/>
</dbReference>
<protein>
    <recommendedName>
        <fullName evidence="1">Molybdenum cofactor sulfurase middle domain-containing protein</fullName>
    </recommendedName>
</protein>